<name>A0A165S9X7_9APHY</name>
<dbReference type="FunFam" id="1.10.3520.10:FF:000001">
    <property type="entry name" value="Pleckstrin domain-containing family A member 8"/>
    <property type="match status" value="1"/>
</dbReference>
<proteinExistence type="predicted"/>
<evidence type="ECO:0000313" key="3">
    <source>
        <dbReference type="EMBL" id="KZT71711.1"/>
    </source>
</evidence>
<dbReference type="OrthoDB" id="205255at2759"/>
<feature type="domain" description="Glycolipid transfer protein" evidence="2">
    <location>
        <begin position="21"/>
        <end position="159"/>
    </location>
</feature>
<dbReference type="GO" id="GO:0016020">
    <property type="term" value="C:membrane"/>
    <property type="evidence" value="ECO:0007669"/>
    <property type="project" value="TreeGrafter"/>
</dbReference>
<evidence type="ECO:0000259" key="2">
    <source>
        <dbReference type="Pfam" id="PF08718"/>
    </source>
</evidence>
<gene>
    <name evidence="3" type="ORF">DAEQUDRAFT_744081</name>
</gene>
<dbReference type="GO" id="GO:1902387">
    <property type="term" value="F:ceramide 1-phosphate binding"/>
    <property type="evidence" value="ECO:0007669"/>
    <property type="project" value="TreeGrafter"/>
</dbReference>
<dbReference type="Proteomes" id="UP000076727">
    <property type="component" value="Unassembled WGS sequence"/>
</dbReference>
<dbReference type="PANTHER" id="PTHR10219">
    <property type="entry name" value="GLYCOLIPID TRANSFER PROTEIN-RELATED"/>
    <property type="match status" value="1"/>
</dbReference>
<keyword evidence="1" id="KW-0813">Transport</keyword>
<dbReference type="STRING" id="1314783.A0A165S9X7"/>
<protein>
    <submittedName>
        <fullName evidence="3">Het-c2 protein</fullName>
    </submittedName>
</protein>
<dbReference type="GO" id="GO:1902388">
    <property type="term" value="F:ceramide 1-phosphate transfer activity"/>
    <property type="evidence" value="ECO:0007669"/>
    <property type="project" value="TreeGrafter"/>
</dbReference>
<dbReference type="SUPFAM" id="SSF110004">
    <property type="entry name" value="Glycolipid transfer protein, GLTP"/>
    <property type="match status" value="1"/>
</dbReference>
<dbReference type="InterPro" id="IPR014830">
    <property type="entry name" value="Glycolipid_transfer_prot_dom"/>
</dbReference>
<organism evidence="3 4">
    <name type="scientific">Daedalea quercina L-15889</name>
    <dbReference type="NCBI Taxonomy" id="1314783"/>
    <lineage>
        <taxon>Eukaryota</taxon>
        <taxon>Fungi</taxon>
        <taxon>Dikarya</taxon>
        <taxon>Basidiomycota</taxon>
        <taxon>Agaricomycotina</taxon>
        <taxon>Agaricomycetes</taxon>
        <taxon>Polyporales</taxon>
        <taxon>Fomitopsis</taxon>
    </lineage>
</organism>
<accession>A0A165S9X7</accession>
<dbReference type="GO" id="GO:0005829">
    <property type="term" value="C:cytosol"/>
    <property type="evidence" value="ECO:0007669"/>
    <property type="project" value="TreeGrafter"/>
</dbReference>
<dbReference type="AlphaFoldDB" id="A0A165S9X7"/>
<evidence type="ECO:0000313" key="4">
    <source>
        <dbReference type="Proteomes" id="UP000076727"/>
    </source>
</evidence>
<dbReference type="Gene3D" id="1.10.3520.10">
    <property type="entry name" value="Glycolipid transfer protein"/>
    <property type="match status" value="1"/>
</dbReference>
<keyword evidence="4" id="KW-1185">Reference proteome</keyword>
<dbReference type="PANTHER" id="PTHR10219:SF25">
    <property type="entry name" value="PLECKSTRIN HOMOLOGY DOMAIN-CONTAINING FAMILY A MEMBER 8"/>
    <property type="match status" value="1"/>
</dbReference>
<dbReference type="EMBL" id="KV429044">
    <property type="protein sequence ID" value="KZT71711.1"/>
    <property type="molecule type" value="Genomic_DNA"/>
</dbReference>
<sequence>MAPYLETVQSFADVPVTDAGVDTLQFLQAAEGVVGLFDLLGSAAFTAVQSDLKGNIAKVRARYEANPVQSATLEQLVESEKGEKKRTATEGLMWLLRGLSFTCKALQNAQANQSEELSVAFTKAYDVTLKKFHNFVVKGIFSVAMKACPYRADFYTKLASDPAGGAAVPTETLNEELNKWLAALDSIVKRLEAFYEKGGHNKGF</sequence>
<dbReference type="InterPro" id="IPR036497">
    <property type="entry name" value="GLTP_sf"/>
</dbReference>
<evidence type="ECO:0000256" key="1">
    <source>
        <dbReference type="ARBA" id="ARBA00022448"/>
    </source>
</evidence>
<reference evidence="3 4" key="1">
    <citation type="journal article" date="2016" name="Mol. Biol. Evol.">
        <title>Comparative Genomics of Early-Diverging Mushroom-Forming Fungi Provides Insights into the Origins of Lignocellulose Decay Capabilities.</title>
        <authorList>
            <person name="Nagy L.G."/>
            <person name="Riley R."/>
            <person name="Tritt A."/>
            <person name="Adam C."/>
            <person name="Daum C."/>
            <person name="Floudas D."/>
            <person name="Sun H."/>
            <person name="Yadav J.S."/>
            <person name="Pangilinan J."/>
            <person name="Larsson K.H."/>
            <person name="Matsuura K."/>
            <person name="Barry K."/>
            <person name="Labutti K."/>
            <person name="Kuo R."/>
            <person name="Ohm R.A."/>
            <person name="Bhattacharya S.S."/>
            <person name="Shirouzu T."/>
            <person name="Yoshinaga Y."/>
            <person name="Martin F.M."/>
            <person name="Grigoriev I.V."/>
            <person name="Hibbett D.S."/>
        </authorList>
    </citation>
    <scope>NUCLEOTIDE SEQUENCE [LARGE SCALE GENOMIC DNA]</scope>
    <source>
        <strain evidence="3 4">L-15889</strain>
    </source>
</reference>
<dbReference type="Pfam" id="PF08718">
    <property type="entry name" value="GLTP"/>
    <property type="match status" value="1"/>
</dbReference>